<sequence length="413" mass="43697">MPKEKIIVGLDVGTCNVRVAVAKIREGMPPQILGVGKAAATGMRKGVVVDIEETVKNIREAAQLAGRISGVPVEEPFVGIGGSHISCRQSRGVIAVSRADGEISEEDKVRAISAASAISLAPNREILHVLPRRFTVDGQDAIKDPVGMSGVRLEVDALIIEGATPFIKNLVKCVREADVEEAGLLLSCVADSNAVLTKRQKELGVLLLDLGGGTTSLAVYEEGDILHCQVLPVGSMHITNDLAIGLRTSIDTAEKIKLEYGSASPDSIGKKEMVDLVRLGEAEGQVARLQVAEIIEARVNEILDLVNKELKRIDRAGLLPAGVVLVGGGAKLPGLVELTKEKLKLPARIGYPQGLEGIIDQIDDPEFATCCGLIISALSDDIQPEGRGAFDNLAGNFAPTVGKIKKWIKGFAP</sequence>
<evidence type="ECO:0000256" key="4">
    <source>
        <dbReference type="ARBA" id="ARBA00023306"/>
    </source>
</evidence>
<gene>
    <name evidence="5" type="primary">ftsA</name>
    <name evidence="8" type="ORF">A3B04_03015</name>
</gene>
<feature type="domain" description="SHS2" evidence="7">
    <location>
        <begin position="7"/>
        <end position="195"/>
    </location>
</feature>
<comment type="subunit">
    <text evidence="5">Self-interacts. Interacts with FtsZ.</text>
</comment>
<dbReference type="CDD" id="cd24048">
    <property type="entry name" value="ASKHA_NBD_FtsA"/>
    <property type="match status" value="1"/>
</dbReference>
<evidence type="ECO:0000256" key="6">
    <source>
        <dbReference type="PIRNR" id="PIRNR003101"/>
    </source>
</evidence>
<dbReference type="InterPro" id="IPR020823">
    <property type="entry name" value="Cell_div_FtsA"/>
</dbReference>
<name>A0A1G2FWS9_9BACT</name>
<dbReference type="Gene3D" id="3.30.420.40">
    <property type="match status" value="1"/>
</dbReference>
<keyword evidence="1 5" id="KW-1003">Cell membrane</keyword>
<evidence type="ECO:0000259" key="7">
    <source>
        <dbReference type="SMART" id="SM00842"/>
    </source>
</evidence>
<evidence type="ECO:0000256" key="2">
    <source>
        <dbReference type="ARBA" id="ARBA00022618"/>
    </source>
</evidence>
<comment type="function">
    <text evidence="5 6">Cell division protein that is involved in the assembly of the Z ring. May serve as a membrane anchor for the Z ring.</text>
</comment>
<dbReference type="Pfam" id="PF02491">
    <property type="entry name" value="SHS2_FTSA"/>
    <property type="match status" value="1"/>
</dbReference>
<dbReference type="Pfam" id="PF14450">
    <property type="entry name" value="FtsA"/>
    <property type="match status" value="1"/>
</dbReference>
<dbReference type="GO" id="GO:0032153">
    <property type="term" value="C:cell division site"/>
    <property type="evidence" value="ECO:0007669"/>
    <property type="project" value="UniProtKB-UniRule"/>
</dbReference>
<proteinExistence type="inferred from homology"/>
<dbReference type="GO" id="GO:0009898">
    <property type="term" value="C:cytoplasmic side of plasma membrane"/>
    <property type="evidence" value="ECO:0007669"/>
    <property type="project" value="UniProtKB-UniRule"/>
</dbReference>
<protein>
    <recommendedName>
        <fullName evidence="5 6">Cell division protein FtsA</fullName>
    </recommendedName>
</protein>
<dbReference type="AlphaFoldDB" id="A0A1G2FWS9"/>
<keyword evidence="2 5" id="KW-0132">Cell division</keyword>
<dbReference type="HAMAP" id="MF_02033">
    <property type="entry name" value="FtsA"/>
    <property type="match status" value="1"/>
</dbReference>
<dbReference type="SUPFAM" id="SSF53067">
    <property type="entry name" value="Actin-like ATPase domain"/>
    <property type="match status" value="2"/>
</dbReference>
<keyword evidence="3 5" id="KW-0472">Membrane</keyword>
<dbReference type="InterPro" id="IPR050696">
    <property type="entry name" value="FtsA/MreB"/>
</dbReference>
<keyword evidence="4 5" id="KW-0131">Cell cycle</keyword>
<dbReference type="GO" id="GO:0043093">
    <property type="term" value="P:FtsZ-dependent cytokinesis"/>
    <property type="evidence" value="ECO:0007669"/>
    <property type="project" value="UniProtKB-UniRule"/>
</dbReference>
<evidence type="ECO:0000256" key="1">
    <source>
        <dbReference type="ARBA" id="ARBA00022475"/>
    </source>
</evidence>
<dbReference type="InterPro" id="IPR043129">
    <property type="entry name" value="ATPase_NBD"/>
</dbReference>
<dbReference type="PIRSF" id="PIRSF003101">
    <property type="entry name" value="FtsA"/>
    <property type="match status" value="1"/>
</dbReference>
<comment type="similarity">
    <text evidence="5 6">Belongs to the FtsA/MreB family.</text>
</comment>
<evidence type="ECO:0000313" key="9">
    <source>
        <dbReference type="Proteomes" id="UP000177126"/>
    </source>
</evidence>
<comment type="caution">
    <text evidence="8">The sequence shown here is derived from an EMBL/GenBank/DDBJ whole genome shotgun (WGS) entry which is preliminary data.</text>
</comment>
<reference evidence="8 9" key="1">
    <citation type="journal article" date="2016" name="Nat. Commun.">
        <title>Thousands of microbial genomes shed light on interconnected biogeochemical processes in an aquifer system.</title>
        <authorList>
            <person name="Anantharaman K."/>
            <person name="Brown C.T."/>
            <person name="Hug L.A."/>
            <person name="Sharon I."/>
            <person name="Castelle C.J."/>
            <person name="Probst A.J."/>
            <person name="Thomas B.C."/>
            <person name="Singh A."/>
            <person name="Wilkins M.J."/>
            <person name="Karaoz U."/>
            <person name="Brodie E.L."/>
            <person name="Williams K.H."/>
            <person name="Hubbard S.S."/>
            <person name="Banfield J.F."/>
        </authorList>
    </citation>
    <scope>NUCLEOTIDE SEQUENCE [LARGE SCALE GENOMIC DNA]</scope>
</reference>
<dbReference type="NCBIfam" id="TIGR01174">
    <property type="entry name" value="ftsA"/>
    <property type="match status" value="1"/>
</dbReference>
<evidence type="ECO:0000256" key="3">
    <source>
        <dbReference type="ARBA" id="ARBA00023136"/>
    </source>
</evidence>
<dbReference type="PANTHER" id="PTHR32432">
    <property type="entry name" value="CELL DIVISION PROTEIN FTSA-RELATED"/>
    <property type="match status" value="1"/>
</dbReference>
<organism evidence="8 9">
    <name type="scientific">Candidatus Portnoybacteria bacterium RIFCSPLOWO2_02_FULL_39_11</name>
    <dbReference type="NCBI Taxonomy" id="1802001"/>
    <lineage>
        <taxon>Bacteria</taxon>
        <taxon>Candidatus Portnoyibacteriota</taxon>
    </lineage>
</organism>
<dbReference type="Gene3D" id="3.30.1490.110">
    <property type="match status" value="1"/>
</dbReference>
<comment type="subcellular location">
    <subcellularLocation>
        <location evidence="5">Cell membrane</location>
        <topology evidence="5">Peripheral membrane protein</topology>
        <orientation evidence="5">Cytoplasmic side</orientation>
    </subcellularLocation>
    <text evidence="5">Localizes to the Z ring in an FtsZ-dependent manner. Targeted to the membrane through a conserved C-terminal amphipathic helix.</text>
</comment>
<evidence type="ECO:0000256" key="5">
    <source>
        <dbReference type="HAMAP-Rule" id="MF_02033"/>
    </source>
</evidence>
<accession>A0A1G2FWS9</accession>
<evidence type="ECO:0000313" key="8">
    <source>
        <dbReference type="EMBL" id="OGZ42021.1"/>
    </source>
</evidence>
<dbReference type="InterPro" id="IPR003494">
    <property type="entry name" value="SHS2_FtsA"/>
</dbReference>
<dbReference type="SMART" id="SM00842">
    <property type="entry name" value="FtsA"/>
    <property type="match status" value="1"/>
</dbReference>
<dbReference type="PANTHER" id="PTHR32432:SF4">
    <property type="entry name" value="CELL DIVISION PROTEIN FTSA"/>
    <property type="match status" value="1"/>
</dbReference>
<dbReference type="Proteomes" id="UP000177126">
    <property type="component" value="Unassembled WGS sequence"/>
</dbReference>
<dbReference type="EMBL" id="MHNF01000005">
    <property type="protein sequence ID" value="OGZ42021.1"/>
    <property type="molecule type" value="Genomic_DNA"/>
</dbReference>